<dbReference type="RefSeq" id="WP_213433274.1">
    <property type="nucleotide sequence ID" value="NZ_JAMWDY010000003.1"/>
</dbReference>
<proteinExistence type="inferred from homology"/>
<dbReference type="Gene3D" id="3.40.30.10">
    <property type="entry name" value="Glutaredoxin"/>
    <property type="match status" value="1"/>
</dbReference>
<dbReference type="InterPro" id="IPR036249">
    <property type="entry name" value="Thioredoxin-like_sf"/>
</dbReference>
<name>A0A9X4NXZ0_9LACT</name>
<reference evidence="2" key="1">
    <citation type="submission" date="2022-06" db="EMBL/GenBank/DDBJ databases">
        <title>Lactococcus from bovine mastitis in China.</title>
        <authorList>
            <person name="Lin Y."/>
            <person name="Han B."/>
        </authorList>
    </citation>
    <scope>NUCLEOTIDE SEQUENCE</scope>
    <source>
        <strain evidence="2">Ningxia-I-26</strain>
    </source>
</reference>
<sequence length="125" mass="14885">MITLYYDLSSNSCKQALTWIKKHEIEYEMKRISQISEIDLLNVLSLTENGFSDILKRPSRVNTQSREELRKIEMMNFTDGIRFISYHTHLLKTPIIFENNKLTIGYNAENMRIFLSRDYRNAEML</sequence>
<dbReference type="Proteomes" id="UP001153199">
    <property type="component" value="Unassembled WGS sequence"/>
</dbReference>
<dbReference type="PROSITE" id="PS51353">
    <property type="entry name" value="ARSC"/>
    <property type="match status" value="1"/>
</dbReference>
<dbReference type="EMBL" id="JAMWFV010000004">
    <property type="protein sequence ID" value="MDG6144951.1"/>
    <property type="molecule type" value="Genomic_DNA"/>
</dbReference>
<keyword evidence="3" id="KW-1185">Reference proteome</keyword>
<evidence type="ECO:0000313" key="2">
    <source>
        <dbReference type="EMBL" id="MDG6144951.1"/>
    </source>
</evidence>
<accession>A0A9X4NXZ0</accession>
<dbReference type="Pfam" id="PF03960">
    <property type="entry name" value="ArsC"/>
    <property type="match status" value="1"/>
</dbReference>
<protein>
    <recommendedName>
        <fullName evidence="4">Spx/MgsR family RNA polymerase-binding regulatory protein</fullName>
    </recommendedName>
</protein>
<organism evidence="2 3">
    <name type="scientific">Lactococcus formosensis</name>
    <dbReference type="NCBI Taxonomy" id="1281486"/>
    <lineage>
        <taxon>Bacteria</taxon>
        <taxon>Bacillati</taxon>
        <taxon>Bacillota</taxon>
        <taxon>Bacilli</taxon>
        <taxon>Lactobacillales</taxon>
        <taxon>Streptococcaceae</taxon>
        <taxon>Lactococcus</taxon>
    </lineage>
</organism>
<dbReference type="PANTHER" id="PTHR30041">
    <property type="entry name" value="ARSENATE REDUCTASE"/>
    <property type="match status" value="1"/>
</dbReference>
<evidence type="ECO:0000256" key="1">
    <source>
        <dbReference type="PROSITE-ProRule" id="PRU01282"/>
    </source>
</evidence>
<gene>
    <name evidence="2" type="ORF">NF717_04690</name>
</gene>
<evidence type="ECO:0000313" key="3">
    <source>
        <dbReference type="Proteomes" id="UP001153199"/>
    </source>
</evidence>
<dbReference type="InterPro" id="IPR006660">
    <property type="entry name" value="Arsenate_reductase-like"/>
</dbReference>
<comment type="caution">
    <text evidence="2">The sequence shown here is derived from an EMBL/GenBank/DDBJ whole genome shotgun (WGS) entry which is preliminary data.</text>
</comment>
<dbReference type="SUPFAM" id="SSF52833">
    <property type="entry name" value="Thioredoxin-like"/>
    <property type="match status" value="1"/>
</dbReference>
<evidence type="ECO:0008006" key="4">
    <source>
        <dbReference type="Google" id="ProtNLM"/>
    </source>
</evidence>
<dbReference type="AlphaFoldDB" id="A0A9X4NXZ0"/>
<dbReference type="PANTHER" id="PTHR30041:SF7">
    <property type="entry name" value="GLOBAL TRANSCRIPTIONAL REGULATOR SPX"/>
    <property type="match status" value="1"/>
</dbReference>
<comment type="similarity">
    <text evidence="1">Belongs to the ArsC family.</text>
</comment>